<feature type="coiled-coil region" evidence="1">
    <location>
        <begin position="65"/>
        <end position="99"/>
    </location>
</feature>
<dbReference type="AlphaFoldDB" id="A0A078B7Z0"/>
<organism evidence="3 4">
    <name type="scientific">Stylonychia lemnae</name>
    <name type="common">Ciliate</name>
    <dbReference type="NCBI Taxonomy" id="5949"/>
    <lineage>
        <taxon>Eukaryota</taxon>
        <taxon>Sar</taxon>
        <taxon>Alveolata</taxon>
        <taxon>Ciliophora</taxon>
        <taxon>Intramacronucleata</taxon>
        <taxon>Spirotrichea</taxon>
        <taxon>Stichotrichia</taxon>
        <taxon>Sporadotrichida</taxon>
        <taxon>Oxytrichidae</taxon>
        <taxon>Stylonychinae</taxon>
        <taxon>Stylonychia</taxon>
    </lineage>
</organism>
<evidence type="ECO:0000256" key="2">
    <source>
        <dbReference type="SAM" id="MobiDB-lite"/>
    </source>
</evidence>
<dbReference type="Proteomes" id="UP000039865">
    <property type="component" value="Unassembled WGS sequence"/>
</dbReference>
<evidence type="ECO:0000313" key="3">
    <source>
        <dbReference type="EMBL" id="CDW89678.1"/>
    </source>
</evidence>
<reference evidence="3 4" key="1">
    <citation type="submission" date="2014-06" db="EMBL/GenBank/DDBJ databases">
        <authorList>
            <person name="Swart Estienne"/>
        </authorList>
    </citation>
    <scope>NUCLEOTIDE SEQUENCE [LARGE SCALE GENOMIC DNA]</scope>
    <source>
        <strain evidence="3 4">130c</strain>
    </source>
</reference>
<sequence>MTPVEDALQYVPIDFDLSEWDNIPSIITKFCLNLNRYMKSTIEFMDQEYQEKVRLQLPQRIENLRVNTEVQFQQHDKELEAIRENIKVIEDQVSNIFQRFMEQDAHHFSLSQETMKKYIKLPEVELKLESPHFEQYAHEENKSFKTEMEKPRMFTMHQIKEMVYLHLNRSTLKNVQNQNSSDIAKQRQMISRLDQAEEDVKRLIAINHREFEENKKTVEQDETEFRAKSHQQYTDLVNKLGLVIKEVKNFTVVVKQGENQIEMMKEKVEKFRVQIMKYQEGLNFRFKETERAFDQSVKKNEDEVMDLQNKIYDQLQEQAIKFDDIVSNNKDLREELTGMLDTLIQDIERKLGRQSNKTDGFSLQVENRFSKLNREVKKVSQNLYKLQIQGPGTIGASQMHNEPQSSEASKKFQAKMFTLESQSKEQELEYKANIKQLKSAFKQLLTSLSQATIVIEQNDIMNLTGKIKGFSPFTSKNSKQINHQNQDSKVSNTLYLPRLKDHLNESSLQVITSQPSQEMDSANNTQTTLTGPNGTAPLHIDSRKNLINAGVHAKTRQNSNEMMTHISIQSDQRPFDVLFYKRLNHIQRILEEDAVEMENVKNYFHKLSKSMNPNSDQSLIIESITKRRDEASSVLKSIAEIRKSHDRSQFKNKSELIVADNSGNNSGQEDKSKLTLNISKKHAESTVKDIKKPVNGQKKHEPISMVEDMIQNAQNLKTISLKNIQDKKYKNVVDDRNKKYKNFSLQPSPRAASKMDNVTLRDENGNNTFLTNMSSRLKSKDEMVDFDSEWKIEEKIQNQREQFHKRLLNHSSNE</sequence>
<feature type="compositionally biased region" description="Polar residues" evidence="2">
    <location>
        <begin position="514"/>
        <end position="533"/>
    </location>
</feature>
<evidence type="ECO:0000256" key="1">
    <source>
        <dbReference type="SAM" id="Coils"/>
    </source>
</evidence>
<evidence type="ECO:0000313" key="4">
    <source>
        <dbReference type="Proteomes" id="UP000039865"/>
    </source>
</evidence>
<dbReference type="InParanoid" id="A0A078B7Z0"/>
<keyword evidence="4" id="KW-1185">Reference proteome</keyword>
<proteinExistence type="predicted"/>
<feature type="region of interest" description="Disordered" evidence="2">
    <location>
        <begin position="514"/>
        <end position="537"/>
    </location>
</feature>
<keyword evidence="1" id="KW-0175">Coiled coil</keyword>
<dbReference type="OrthoDB" id="324933at2759"/>
<gene>
    <name evidence="3" type="primary">Contig19224.g20380</name>
    <name evidence="3" type="ORF">STYLEM_18815</name>
</gene>
<accession>A0A078B7Z0</accession>
<protein>
    <submittedName>
        <fullName evidence="3">Uncharacterized protein</fullName>
    </submittedName>
</protein>
<dbReference type="EMBL" id="CCKQ01017783">
    <property type="protein sequence ID" value="CDW89678.1"/>
    <property type="molecule type" value="Genomic_DNA"/>
</dbReference>
<name>A0A078B7Z0_STYLE</name>